<gene>
    <name evidence="1" type="ORF">NP493_1857g00010</name>
</gene>
<dbReference type="EMBL" id="JAODUO010001854">
    <property type="protein sequence ID" value="KAK2157724.1"/>
    <property type="molecule type" value="Genomic_DNA"/>
</dbReference>
<comment type="caution">
    <text evidence="1">The sequence shown here is derived from an EMBL/GenBank/DDBJ whole genome shotgun (WGS) entry which is preliminary data.</text>
</comment>
<proteinExistence type="predicted"/>
<keyword evidence="2" id="KW-1185">Reference proteome</keyword>
<evidence type="ECO:0000313" key="1">
    <source>
        <dbReference type="EMBL" id="KAK2157724.1"/>
    </source>
</evidence>
<reference evidence="1" key="1">
    <citation type="journal article" date="2023" name="Mol. Biol. Evol.">
        <title>Third-Generation Sequencing Reveals the Adaptive Role of the Epigenome in Three Deep-Sea Polychaetes.</title>
        <authorList>
            <person name="Perez M."/>
            <person name="Aroh O."/>
            <person name="Sun Y."/>
            <person name="Lan Y."/>
            <person name="Juniper S.K."/>
            <person name="Young C.R."/>
            <person name="Angers B."/>
            <person name="Qian P.Y."/>
        </authorList>
    </citation>
    <scope>NUCLEOTIDE SEQUENCE</scope>
    <source>
        <strain evidence="1">R07B-5</strain>
    </source>
</reference>
<name>A0AAD9JR89_RIDPI</name>
<dbReference type="Proteomes" id="UP001209878">
    <property type="component" value="Unassembled WGS sequence"/>
</dbReference>
<sequence length="76" mass="8952">MNSIDPVGRTEHLLMHKLFVNSEYFFGQWPLLYVQSPVQVHTGVYVWCMYTVHHSSHCYALGVVRRYMYVVLQSVC</sequence>
<protein>
    <submittedName>
        <fullName evidence="1">Uncharacterized protein</fullName>
    </submittedName>
</protein>
<organism evidence="1 2">
    <name type="scientific">Ridgeia piscesae</name>
    <name type="common">Tubeworm</name>
    <dbReference type="NCBI Taxonomy" id="27915"/>
    <lineage>
        <taxon>Eukaryota</taxon>
        <taxon>Metazoa</taxon>
        <taxon>Spiralia</taxon>
        <taxon>Lophotrochozoa</taxon>
        <taxon>Annelida</taxon>
        <taxon>Polychaeta</taxon>
        <taxon>Sedentaria</taxon>
        <taxon>Canalipalpata</taxon>
        <taxon>Sabellida</taxon>
        <taxon>Siboglinidae</taxon>
        <taxon>Ridgeia</taxon>
    </lineage>
</organism>
<evidence type="ECO:0000313" key="2">
    <source>
        <dbReference type="Proteomes" id="UP001209878"/>
    </source>
</evidence>
<accession>A0AAD9JR89</accession>
<dbReference type="AlphaFoldDB" id="A0AAD9JR89"/>